<dbReference type="InterPro" id="IPR014816">
    <property type="entry name" value="tRNA_MeTrfase_Gcd14"/>
</dbReference>
<dbReference type="PANTHER" id="PTHR12133:SF2">
    <property type="entry name" value="TRNA (ADENINE(58)-N(1))-METHYLTRANSFERASE CATALYTIC SUBUNIT TRMT61A"/>
    <property type="match status" value="1"/>
</dbReference>
<dbReference type="Pfam" id="PF08704">
    <property type="entry name" value="GCD14"/>
    <property type="match status" value="1"/>
</dbReference>
<proteinExistence type="predicted"/>
<keyword evidence="7" id="KW-0539">Nucleus</keyword>
<evidence type="ECO:0000256" key="8">
    <source>
        <dbReference type="SAM" id="MobiDB-lite"/>
    </source>
</evidence>
<dbReference type="EC" id="2.1.1.220" evidence="2"/>
<feature type="compositionally biased region" description="Basic and acidic residues" evidence="8">
    <location>
        <begin position="246"/>
        <end position="283"/>
    </location>
</feature>
<gene>
    <name evidence="10" type="ORF">HAKA00212_LOCUS3669</name>
</gene>
<organism evidence="10">
    <name type="scientific">Heterosigma akashiwo</name>
    <name type="common">Chromophytic alga</name>
    <name type="synonym">Heterosigma carterae</name>
    <dbReference type="NCBI Taxonomy" id="2829"/>
    <lineage>
        <taxon>Eukaryota</taxon>
        <taxon>Sar</taxon>
        <taxon>Stramenopiles</taxon>
        <taxon>Ochrophyta</taxon>
        <taxon>Raphidophyceae</taxon>
        <taxon>Chattonellales</taxon>
        <taxon>Chattonellaceae</taxon>
        <taxon>Heterosigma</taxon>
    </lineage>
</organism>
<dbReference type="InterPro" id="IPR049470">
    <property type="entry name" value="TRM61_C"/>
</dbReference>
<evidence type="ECO:0000256" key="3">
    <source>
        <dbReference type="ARBA" id="ARBA00022603"/>
    </source>
</evidence>
<dbReference type="SUPFAM" id="SSF53335">
    <property type="entry name" value="S-adenosyl-L-methionine-dependent methyltransferases"/>
    <property type="match status" value="1"/>
</dbReference>
<evidence type="ECO:0000256" key="2">
    <source>
        <dbReference type="ARBA" id="ARBA00012796"/>
    </source>
</evidence>
<dbReference type="Gene3D" id="3.40.50.150">
    <property type="entry name" value="Vaccinia Virus protein VP39"/>
    <property type="match status" value="1"/>
</dbReference>
<accession>A0A7S3XKL8</accession>
<keyword evidence="4" id="KW-0808">Transferase</keyword>
<evidence type="ECO:0000256" key="7">
    <source>
        <dbReference type="ARBA" id="ARBA00023242"/>
    </source>
</evidence>
<evidence type="ECO:0000313" key="10">
    <source>
        <dbReference type="EMBL" id="CAE0625002.1"/>
    </source>
</evidence>
<feature type="compositionally biased region" description="Basic and acidic residues" evidence="8">
    <location>
        <begin position="213"/>
        <end position="238"/>
    </location>
</feature>
<dbReference type="GO" id="GO:0031515">
    <property type="term" value="C:tRNA (m1A) methyltransferase complex"/>
    <property type="evidence" value="ECO:0007669"/>
    <property type="project" value="InterPro"/>
</dbReference>
<dbReference type="GO" id="GO:0030488">
    <property type="term" value="P:tRNA methylation"/>
    <property type="evidence" value="ECO:0007669"/>
    <property type="project" value="InterPro"/>
</dbReference>
<keyword evidence="6" id="KW-0819">tRNA processing</keyword>
<name>A0A7S3XKL8_HETAK</name>
<evidence type="ECO:0000259" key="9">
    <source>
        <dbReference type="Pfam" id="PF08704"/>
    </source>
</evidence>
<keyword evidence="3" id="KW-0489">Methyltransferase</keyword>
<protein>
    <recommendedName>
        <fullName evidence="2">tRNA (adenine(58)-N(1))-methyltransferase</fullName>
        <ecNumber evidence="2">2.1.1.220</ecNumber>
    </recommendedName>
</protein>
<evidence type="ECO:0000256" key="6">
    <source>
        <dbReference type="ARBA" id="ARBA00022694"/>
    </source>
</evidence>
<dbReference type="PROSITE" id="PS51620">
    <property type="entry name" value="SAM_TRM61"/>
    <property type="match status" value="1"/>
</dbReference>
<dbReference type="GO" id="GO:0160107">
    <property type="term" value="F:tRNA (adenine(58)-N1)-methyltransferase activity"/>
    <property type="evidence" value="ECO:0007669"/>
    <property type="project" value="UniProtKB-EC"/>
</dbReference>
<feature type="compositionally biased region" description="Basic residues" evidence="8">
    <location>
        <begin position="301"/>
        <end position="318"/>
    </location>
</feature>
<sequence>MIGKTYGSQVQSRISTGWVFLLKPTPELWTLALDHRTQIVQGSDAALVVLRLHLKPGMVVIESGTGSGAMSYAIMRAIAPTGHLHTFEFNEHRAKQAEEEFKKNRVGHLVTVRHRDVCAEGAEGGFGDHLNGKVDAVFLDLPAPWLALPRAHAALKAGETLCSYSPCIEQVIKTCDKLRELGFHSITTVENRLRSYDVRPVEFETPDFGDDDPTPKTKMEEDIEFGNEREIKNAEKESSITSNGDENMKVDGKETKEQQQQEEDRQQDSGGDGTKKNDEENGKNKASGDVTTSGEDDKTQEKKKRSRDPSKHQNRPKKTILTGKLFSQMRGHTAFLTFAVKS</sequence>
<dbReference type="InterPro" id="IPR029063">
    <property type="entry name" value="SAM-dependent_MTases_sf"/>
</dbReference>
<dbReference type="AlphaFoldDB" id="A0A7S3XKL8"/>
<feature type="domain" description="tRNA (adenine(58)-N(1))-methyltransferase catalytic subunit TRM61 C-terminal" evidence="9">
    <location>
        <begin position="17"/>
        <end position="249"/>
    </location>
</feature>
<feature type="region of interest" description="Disordered" evidence="8">
    <location>
        <begin position="202"/>
        <end position="323"/>
    </location>
</feature>
<dbReference type="EMBL" id="HBIU01009033">
    <property type="protein sequence ID" value="CAE0625002.1"/>
    <property type="molecule type" value="Transcribed_RNA"/>
</dbReference>
<evidence type="ECO:0000256" key="1">
    <source>
        <dbReference type="ARBA" id="ARBA00004123"/>
    </source>
</evidence>
<evidence type="ECO:0000256" key="4">
    <source>
        <dbReference type="ARBA" id="ARBA00022679"/>
    </source>
</evidence>
<evidence type="ECO:0000256" key="5">
    <source>
        <dbReference type="ARBA" id="ARBA00022691"/>
    </source>
</evidence>
<comment type="subcellular location">
    <subcellularLocation>
        <location evidence="1">Nucleus</location>
    </subcellularLocation>
</comment>
<keyword evidence="5" id="KW-0949">S-adenosyl-L-methionine</keyword>
<dbReference type="GO" id="GO:0005634">
    <property type="term" value="C:nucleus"/>
    <property type="evidence" value="ECO:0007669"/>
    <property type="project" value="UniProtKB-SubCell"/>
</dbReference>
<reference evidence="10" key="1">
    <citation type="submission" date="2021-01" db="EMBL/GenBank/DDBJ databases">
        <authorList>
            <person name="Corre E."/>
            <person name="Pelletier E."/>
            <person name="Niang G."/>
            <person name="Scheremetjew M."/>
            <person name="Finn R."/>
            <person name="Kale V."/>
            <person name="Holt S."/>
            <person name="Cochrane G."/>
            <person name="Meng A."/>
            <person name="Brown T."/>
            <person name="Cohen L."/>
        </authorList>
    </citation>
    <scope>NUCLEOTIDE SEQUENCE</scope>
    <source>
        <strain evidence="10">CCMP3107</strain>
    </source>
</reference>
<dbReference type="PANTHER" id="PTHR12133">
    <property type="entry name" value="TRNA (ADENINE(58)-N(1))-METHYLTRANSFERASE"/>
    <property type="match status" value="1"/>
</dbReference>